<keyword evidence="1" id="KW-0812">Transmembrane</keyword>
<evidence type="ECO:0000313" key="3">
    <source>
        <dbReference type="Proteomes" id="UP000298058"/>
    </source>
</evidence>
<gene>
    <name evidence="2" type="ORF">EHS15_10390</name>
</gene>
<feature type="transmembrane region" description="Helical" evidence="1">
    <location>
        <begin position="20"/>
        <end position="39"/>
    </location>
</feature>
<dbReference type="AlphaFoldDB" id="A0A4R9M1M1"/>
<name>A0A4R9M1M1_9LEPT</name>
<keyword evidence="1" id="KW-1133">Transmembrane helix</keyword>
<comment type="caution">
    <text evidence="2">The sequence shown here is derived from an EMBL/GenBank/DDBJ whole genome shotgun (WGS) entry which is preliminary data.</text>
</comment>
<evidence type="ECO:0000256" key="1">
    <source>
        <dbReference type="SAM" id="Phobius"/>
    </source>
</evidence>
<keyword evidence="1" id="KW-0472">Membrane</keyword>
<keyword evidence="3" id="KW-1185">Reference proteome</keyword>
<proteinExistence type="predicted"/>
<dbReference type="EMBL" id="RQHW01000034">
    <property type="protein sequence ID" value="TGN19159.1"/>
    <property type="molecule type" value="Genomic_DNA"/>
</dbReference>
<organism evidence="2 3">
    <name type="scientific">Leptospira idonii</name>
    <dbReference type="NCBI Taxonomy" id="1193500"/>
    <lineage>
        <taxon>Bacteria</taxon>
        <taxon>Pseudomonadati</taxon>
        <taxon>Spirochaetota</taxon>
        <taxon>Spirochaetia</taxon>
        <taxon>Leptospirales</taxon>
        <taxon>Leptospiraceae</taxon>
        <taxon>Leptospira</taxon>
    </lineage>
</organism>
<sequence>MGSSFGVNANVFPENKDDIWWLLSYLNSGFCTYMVRSVLIRTNMITSGYVSRIPVIEFTEEIKTNLALLGKKAYEKKRNNESLKDITAQIDEIIFKFIRISESSQTLIDHFNKNLIKHV</sequence>
<dbReference type="Proteomes" id="UP000298058">
    <property type="component" value="Unassembled WGS sequence"/>
</dbReference>
<dbReference type="RefSeq" id="WP_135760502.1">
    <property type="nucleotide sequence ID" value="NZ_RQHW01000034.1"/>
</dbReference>
<accession>A0A4R9M1M1</accession>
<evidence type="ECO:0000313" key="2">
    <source>
        <dbReference type="EMBL" id="TGN19159.1"/>
    </source>
</evidence>
<protein>
    <submittedName>
        <fullName evidence="2">Uncharacterized protein</fullName>
    </submittedName>
</protein>
<reference evidence="2" key="1">
    <citation type="journal article" date="2019" name="PLoS Negl. Trop. Dis.">
        <title>Revisiting the worldwide diversity of Leptospira species in the environment.</title>
        <authorList>
            <person name="Vincent A.T."/>
            <person name="Schiettekatte O."/>
            <person name="Bourhy P."/>
            <person name="Veyrier F.J."/>
            <person name="Picardeau M."/>
        </authorList>
    </citation>
    <scope>NUCLEOTIDE SEQUENCE [LARGE SCALE GENOMIC DNA]</scope>
    <source>
        <strain evidence="2">201300427</strain>
    </source>
</reference>